<organism evidence="2 3">
    <name type="scientific">Dichomitus squalens</name>
    <dbReference type="NCBI Taxonomy" id="114155"/>
    <lineage>
        <taxon>Eukaryota</taxon>
        <taxon>Fungi</taxon>
        <taxon>Dikarya</taxon>
        <taxon>Basidiomycota</taxon>
        <taxon>Agaricomycotina</taxon>
        <taxon>Agaricomycetes</taxon>
        <taxon>Polyporales</taxon>
        <taxon>Polyporaceae</taxon>
        <taxon>Dichomitus</taxon>
    </lineage>
</organism>
<protein>
    <recommendedName>
        <fullName evidence="1">DUF427 domain-containing protein</fullName>
    </recommendedName>
</protein>
<evidence type="ECO:0000259" key="1">
    <source>
        <dbReference type="Pfam" id="PF04248"/>
    </source>
</evidence>
<dbReference type="PANTHER" id="PTHR34310:SF5">
    <property type="entry name" value="DUF427 DOMAIN PROTEIN (AFU_ORTHOLOGUE AFUA_3G02220)"/>
    <property type="match status" value="1"/>
</dbReference>
<evidence type="ECO:0000313" key="3">
    <source>
        <dbReference type="Proteomes" id="UP000292082"/>
    </source>
</evidence>
<sequence>MVKASLNGVVLAESDNTVVVEGNHYFPPDAVNTSVLTQSSTHTTCPWKGVASYYNATIGGKTEVNDVAWYVTNASWGLRQVVTHSNGNRYYPEPKEKAQNIKDYVAFYKNKVAFQ</sequence>
<dbReference type="PANTHER" id="PTHR34310">
    <property type="entry name" value="DUF427 DOMAIN PROTEIN (AFU_ORTHOLOGUE AFUA_3G02220)"/>
    <property type="match status" value="1"/>
</dbReference>
<accession>A0A4Q9PKL2</accession>
<keyword evidence="3" id="KW-1185">Reference proteome</keyword>
<dbReference type="EMBL" id="ML145184">
    <property type="protein sequence ID" value="TBU54645.1"/>
    <property type="molecule type" value="Genomic_DNA"/>
</dbReference>
<dbReference type="OMA" id="ENNHYFP"/>
<reference evidence="2 3" key="1">
    <citation type="submission" date="2019-01" db="EMBL/GenBank/DDBJ databases">
        <title>Draft genome sequences of three monokaryotic isolates of the white-rot basidiomycete fungus Dichomitus squalens.</title>
        <authorList>
            <consortium name="DOE Joint Genome Institute"/>
            <person name="Lopez S.C."/>
            <person name="Andreopoulos B."/>
            <person name="Pangilinan J."/>
            <person name="Lipzen A."/>
            <person name="Riley R."/>
            <person name="Ahrendt S."/>
            <person name="Ng V."/>
            <person name="Barry K."/>
            <person name="Daum C."/>
            <person name="Grigoriev I.V."/>
            <person name="Hilden K.S."/>
            <person name="Makela M.R."/>
            <person name="de Vries R.P."/>
        </authorList>
    </citation>
    <scope>NUCLEOTIDE SEQUENCE [LARGE SCALE GENOMIC DNA]</scope>
    <source>
        <strain evidence="2 3">CBS 464.89</strain>
    </source>
</reference>
<feature type="domain" description="DUF427" evidence="1">
    <location>
        <begin position="2"/>
        <end position="73"/>
    </location>
</feature>
<dbReference type="Pfam" id="PF04248">
    <property type="entry name" value="NTP_transf_9"/>
    <property type="match status" value="2"/>
</dbReference>
<dbReference type="InterPro" id="IPR038694">
    <property type="entry name" value="DUF427_sf"/>
</dbReference>
<gene>
    <name evidence="2" type="ORF">BD310DRAFT_951314</name>
</gene>
<dbReference type="Gene3D" id="2.170.150.40">
    <property type="entry name" value="Domain of unknown function (DUF427)"/>
    <property type="match status" value="2"/>
</dbReference>
<proteinExistence type="predicted"/>
<evidence type="ECO:0000313" key="2">
    <source>
        <dbReference type="EMBL" id="TBU54645.1"/>
    </source>
</evidence>
<feature type="domain" description="DUF427" evidence="1">
    <location>
        <begin position="83"/>
        <end position="109"/>
    </location>
</feature>
<dbReference type="AlphaFoldDB" id="A0A4Q9PKL2"/>
<dbReference type="Proteomes" id="UP000292082">
    <property type="component" value="Unassembled WGS sequence"/>
</dbReference>
<name>A0A4Q9PKL2_9APHY</name>
<dbReference type="InterPro" id="IPR007361">
    <property type="entry name" value="DUF427"/>
</dbReference>